<keyword evidence="1" id="KW-0812">Transmembrane</keyword>
<dbReference type="KEGG" id="clf:GJQ69_03150"/>
<keyword evidence="1" id="KW-1133">Transmembrane helix</keyword>
<feature type="transmembrane region" description="Helical" evidence="1">
    <location>
        <begin position="57"/>
        <end position="77"/>
    </location>
</feature>
<organism evidence="2 4">
    <name type="scientific">Caproicibacterium lactatifermentans</name>
    <dbReference type="NCBI Taxonomy" id="2666138"/>
    <lineage>
        <taxon>Bacteria</taxon>
        <taxon>Bacillati</taxon>
        <taxon>Bacillota</taxon>
        <taxon>Clostridia</taxon>
        <taxon>Eubacteriales</taxon>
        <taxon>Oscillospiraceae</taxon>
        <taxon>Caproicibacterium</taxon>
    </lineage>
</organism>
<evidence type="ECO:0000313" key="2">
    <source>
        <dbReference type="EMBL" id="QKN23570.1"/>
    </source>
</evidence>
<reference evidence="3" key="2">
    <citation type="journal article" date="2021" name="Appl. Environ. Microbiol.">
        <title>Adaptability of a Caproate-Producing Bacterium Contributes to Its Dominance in an Anaerobic Fermentation System.</title>
        <authorList>
            <person name="Wang H."/>
            <person name="Gu Y."/>
            <person name="Zhou W."/>
            <person name="Zhao D."/>
            <person name="Qiao Z."/>
            <person name="Zheng J."/>
            <person name="Gao J."/>
            <person name="Chen X."/>
            <person name="Ren C."/>
            <person name="Xu Y."/>
        </authorList>
    </citation>
    <scope>NUCLEOTIDE SEQUENCE</scope>
    <source>
        <strain evidence="3">JNU-WLY1368</strain>
    </source>
</reference>
<evidence type="ECO:0000313" key="5">
    <source>
        <dbReference type="Proteomes" id="UP000509623"/>
    </source>
</evidence>
<reference evidence="3" key="3">
    <citation type="journal article" date="2022" name="Int. J. Syst. Evol. Microbiol.">
        <title>Caproicibacterium lactatifermentans sp. nov., isolated from pit clay used for the production of Chinese strong aroma-type liquor.</title>
        <authorList>
            <person name="Wang H."/>
            <person name="Gu Y."/>
            <person name="Zhao D."/>
            <person name="Qiao Z."/>
            <person name="Zheng J."/>
            <person name="Gao J."/>
            <person name="Ren C."/>
            <person name="Xu Y."/>
        </authorList>
    </citation>
    <scope>NUCLEOTIDE SEQUENCE</scope>
    <source>
        <strain evidence="3">JNU-WLY1368</strain>
    </source>
</reference>
<dbReference type="RefSeq" id="WP_086036110.1">
    <property type="nucleotide sequence ID" value="NZ_CP046051.1"/>
</dbReference>
<dbReference type="EMBL" id="CP046161">
    <property type="protein sequence ID" value="QKO29754.1"/>
    <property type="molecule type" value="Genomic_DNA"/>
</dbReference>
<dbReference type="EMBL" id="CP046051">
    <property type="protein sequence ID" value="QKN23570.1"/>
    <property type="molecule type" value="Genomic_DNA"/>
</dbReference>
<proteinExistence type="predicted"/>
<sequence length="170" mass="18849">MRSVEAYDFSIFERRNAEKSAAKEKEQDSAPDNIIELPKEKAKKAVKERLHAHPVRVAVLCIGIVLLVAVTGAFVYGQVQLSMLAVQISDMDTSLNEQRSLYTQLQMKSDAQESLATVEEIAQNKLGMSRIDSSQMESVEMNASDKAQVVQKSGDCALSRLWEQICALLS</sequence>
<name>A0A859DP71_9FIRM</name>
<reference evidence="4 5" key="1">
    <citation type="submission" date="2019-11" db="EMBL/GenBank/DDBJ databases">
        <authorList>
            <person name="Ren C."/>
            <person name="Wang H."/>
            <person name="Xu Y."/>
        </authorList>
    </citation>
    <scope>NUCLEOTIDE SEQUENCE [LARGE SCALE GENOMIC DNA]</scope>
    <source>
        <strain evidence="5">JNU-WLY1368</strain>
        <strain evidence="2 4">LBM 19010</strain>
    </source>
</reference>
<dbReference type="AlphaFoldDB" id="A0A859DP71"/>
<evidence type="ECO:0000313" key="3">
    <source>
        <dbReference type="EMBL" id="QKO29754.1"/>
    </source>
</evidence>
<dbReference type="Proteomes" id="UP000501316">
    <property type="component" value="Chromosome"/>
</dbReference>
<accession>A0A859DP71</accession>
<evidence type="ECO:0000313" key="4">
    <source>
        <dbReference type="Proteomes" id="UP000501316"/>
    </source>
</evidence>
<keyword evidence="5" id="KW-1185">Reference proteome</keyword>
<keyword evidence="1" id="KW-0472">Membrane</keyword>
<dbReference type="Proteomes" id="UP000509623">
    <property type="component" value="Chromosome"/>
</dbReference>
<protein>
    <recommendedName>
        <fullName evidence="6">Cell division protein FtsL</fullName>
    </recommendedName>
</protein>
<gene>
    <name evidence="2" type="ORF">GJQ69_03150</name>
    <name evidence="3" type="ORF">GKP14_01215</name>
</gene>
<evidence type="ECO:0000256" key="1">
    <source>
        <dbReference type="SAM" id="Phobius"/>
    </source>
</evidence>
<evidence type="ECO:0008006" key="6">
    <source>
        <dbReference type="Google" id="ProtNLM"/>
    </source>
</evidence>